<sequence>MKLVVLDPGLDSTAGHHYHLDLVLREQAAAHGLPSVFYGFKGMDPAIEDQFDARLIFDLHSYAKTAGLPELAPIQNWSTKNASFCRNLCDGVPVDFAADDIVVMHTVLGSEMVGLYLWYRSLPDPKPRVCLVLRFPPWFHLARRYHEIAVALERYAVSLWTEFPADRVMMACDNAGLARFYGKLAGFEMPSLPIPIRYPAVTLREGGARRPRFVYLGEAREEKGIHLIVESLRRRPAALAGIDFTIQCGRPELLGSLLGEWRRDLQEVDFIDRNLSEADYLALLSSADAVLVPYQPDIYDVRTSHVYLEAVGTGKPVLITSGSWMDLESARLGHTPARAADFTVDAVEEALVRLAGDWQDLRALGPAAGERCRAYHNPATFFNTLLSLFP</sequence>
<dbReference type="RefSeq" id="WP_201074310.1">
    <property type="nucleotide sequence ID" value="NZ_CP067420.1"/>
</dbReference>
<reference evidence="2" key="1">
    <citation type="submission" date="2021-02" db="EMBL/GenBank/DDBJ databases">
        <title>Skermanella TT6 skin isolate.</title>
        <authorList>
            <person name="Lee K."/>
            <person name="Ganzorig M."/>
        </authorList>
    </citation>
    <scope>NUCLEOTIDE SEQUENCE</scope>
    <source>
        <strain evidence="2">TT6</strain>
    </source>
</reference>
<dbReference type="Gene3D" id="3.40.50.2000">
    <property type="entry name" value="Glycogen Phosphorylase B"/>
    <property type="match status" value="1"/>
</dbReference>
<dbReference type="SUPFAM" id="SSF53756">
    <property type="entry name" value="UDP-Glycosyltransferase/glycogen phosphorylase"/>
    <property type="match status" value="1"/>
</dbReference>
<gene>
    <name evidence="2" type="ORF">IGS68_22980</name>
</gene>
<evidence type="ECO:0000259" key="1">
    <source>
        <dbReference type="Pfam" id="PF13524"/>
    </source>
</evidence>
<feature type="domain" description="Spore protein YkvP/CgeB glycosyl transferase-like" evidence="1">
    <location>
        <begin position="228"/>
        <end position="386"/>
    </location>
</feature>
<evidence type="ECO:0000313" key="3">
    <source>
        <dbReference type="Proteomes" id="UP000595197"/>
    </source>
</evidence>
<dbReference type="EMBL" id="CP067420">
    <property type="protein sequence ID" value="QQP88846.1"/>
    <property type="molecule type" value="Genomic_DNA"/>
</dbReference>
<dbReference type="Proteomes" id="UP000595197">
    <property type="component" value="Chromosome"/>
</dbReference>
<name>A0ABX7B6V5_9PROT</name>
<organism evidence="2 3">
    <name type="scientific">Skermanella cutis</name>
    <dbReference type="NCBI Taxonomy" id="2775420"/>
    <lineage>
        <taxon>Bacteria</taxon>
        <taxon>Pseudomonadati</taxon>
        <taxon>Pseudomonadota</taxon>
        <taxon>Alphaproteobacteria</taxon>
        <taxon>Rhodospirillales</taxon>
        <taxon>Azospirillaceae</taxon>
        <taxon>Skermanella</taxon>
    </lineage>
</organism>
<accession>A0ABX7B6V5</accession>
<dbReference type="Pfam" id="PF13524">
    <property type="entry name" value="Glyco_trans_1_2"/>
    <property type="match status" value="1"/>
</dbReference>
<keyword evidence="3" id="KW-1185">Reference proteome</keyword>
<protein>
    <submittedName>
        <fullName evidence="2">Glycosyltransferase</fullName>
    </submittedName>
</protein>
<dbReference type="InterPro" id="IPR055259">
    <property type="entry name" value="YkvP/CgeB_Glyco_trans-like"/>
</dbReference>
<evidence type="ECO:0000313" key="2">
    <source>
        <dbReference type="EMBL" id="QQP88846.1"/>
    </source>
</evidence>
<proteinExistence type="predicted"/>